<keyword evidence="4" id="KW-0812">Transmembrane</keyword>
<dbReference type="AlphaFoldDB" id="A0ABC8JMS6"/>
<dbReference type="CDD" id="cd12698">
    <property type="entry name" value="RRM3_PTBPH3"/>
    <property type="match status" value="1"/>
</dbReference>
<dbReference type="SMART" id="SM00360">
    <property type="entry name" value="RRM"/>
    <property type="match status" value="4"/>
</dbReference>
<dbReference type="SUPFAM" id="SSF54928">
    <property type="entry name" value="RNA-binding domain, RBD"/>
    <property type="match status" value="3"/>
</dbReference>
<keyword evidence="1" id="KW-0677">Repeat</keyword>
<dbReference type="Proteomes" id="UP001642260">
    <property type="component" value="Unassembled WGS sequence"/>
</dbReference>
<dbReference type="PANTHER" id="PTHR15592">
    <property type="entry name" value="MATRIN 3/NUCLEAR PROTEIN 220-RELATED"/>
    <property type="match status" value="1"/>
</dbReference>
<dbReference type="Pfam" id="PF11835">
    <property type="entry name" value="RRM_8"/>
    <property type="match status" value="1"/>
</dbReference>
<dbReference type="CDD" id="cd12692">
    <property type="entry name" value="RRM2_PTBPH3"/>
    <property type="match status" value="1"/>
</dbReference>
<dbReference type="CDD" id="cd12687">
    <property type="entry name" value="RRM1_PTBPH3"/>
    <property type="match status" value="1"/>
</dbReference>
<evidence type="ECO:0000256" key="2">
    <source>
        <dbReference type="ARBA" id="ARBA00022884"/>
    </source>
</evidence>
<dbReference type="PROSITE" id="PS50102">
    <property type="entry name" value="RRM"/>
    <property type="match status" value="3"/>
</dbReference>
<protein>
    <recommendedName>
        <fullName evidence="5">RRM domain-containing protein</fullName>
    </recommendedName>
</protein>
<feature type="domain" description="RRM" evidence="5">
    <location>
        <begin position="402"/>
        <end position="476"/>
    </location>
</feature>
<evidence type="ECO:0000256" key="4">
    <source>
        <dbReference type="SAM" id="Phobius"/>
    </source>
</evidence>
<keyword evidence="4" id="KW-0472">Membrane</keyword>
<organism evidence="6 7">
    <name type="scientific">Eruca vesicaria subsp. sativa</name>
    <name type="common">Garden rocket</name>
    <name type="synonym">Eruca sativa</name>
    <dbReference type="NCBI Taxonomy" id="29727"/>
    <lineage>
        <taxon>Eukaryota</taxon>
        <taxon>Viridiplantae</taxon>
        <taxon>Streptophyta</taxon>
        <taxon>Embryophyta</taxon>
        <taxon>Tracheophyta</taxon>
        <taxon>Spermatophyta</taxon>
        <taxon>Magnoliopsida</taxon>
        <taxon>eudicotyledons</taxon>
        <taxon>Gunneridae</taxon>
        <taxon>Pentapetalae</taxon>
        <taxon>rosids</taxon>
        <taxon>malvids</taxon>
        <taxon>Brassicales</taxon>
        <taxon>Brassicaceae</taxon>
        <taxon>Brassiceae</taxon>
        <taxon>Eruca</taxon>
    </lineage>
</organism>
<dbReference type="FunFam" id="3.30.70.330:FF:000882">
    <property type="entry name" value="Polypyrimidine tract-binding protein 3"/>
    <property type="match status" value="1"/>
</dbReference>
<dbReference type="GO" id="GO:0003723">
    <property type="term" value="F:RNA binding"/>
    <property type="evidence" value="ECO:0007669"/>
    <property type="project" value="UniProtKB-UniRule"/>
</dbReference>
<feature type="transmembrane region" description="Helical" evidence="4">
    <location>
        <begin position="113"/>
        <end position="142"/>
    </location>
</feature>
<dbReference type="InterPro" id="IPR012677">
    <property type="entry name" value="Nucleotide-bd_a/b_plait_sf"/>
</dbReference>
<keyword evidence="7" id="KW-1185">Reference proteome</keyword>
<dbReference type="FunFam" id="3.30.70.330:FF:000883">
    <property type="entry name" value="Polypyrimidine tract-binding protein 3"/>
    <property type="match status" value="1"/>
</dbReference>
<sequence length="479" mass="53970">MAESSKVIHVRNVGHEISENDLLQLFQPFGVITKLVMLRAKNQALLQMQDVSSAITALQFFTNVQPTIRGRNVYIQFSSHQELTTAEQNIHGREDEVCNSYYHLKSKMYVGVIFNYVILTFLFTLHSSFLSIFFFFLSWWVVQPNRILLVTVHHMLYPITVDVLHQVFSPYGFVEKIVTFQKSAGFQALIQYQAQQCAASARTALQGRNIYDGCCQLDIQFSNLEELQVNYNNDRSRDYTNPNLPSEQKGRLPHPGYGDTGVAYPQMANTSAIAAAFGGGLPPGITGANDRCTILVSNLNTDSVDEDKLFNLFSLYGNIVRIKLLRNKPDHALVQMGDGFQAELAVHFLKGAMLFGKRLEVNYSKHPNITPGTDSHDYVNSNLNRFNRNAAKNYRYCCSPTRMIHLSTLPQDVTEEEVVNHVQEHGAILNTKVFEMNGKKQALVQFENEEEAAEALVCKHATSLGGSIIRISFSQLQTI</sequence>
<dbReference type="EMBL" id="CAKOAT010124043">
    <property type="protein sequence ID" value="CAH8334182.1"/>
    <property type="molecule type" value="Genomic_DNA"/>
</dbReference>
<dbReference type="Pfam" id="PF13893">
    <property type="entry name" value="RRM_5"/>
    <property type="match status" value="1"/>
</dbReference>
<dbReference type="InterPro" id="IPR021790">
    <property type="entry name" value="PTBP1-like_RRM2"/>
</dbReference>
<dbReference type="InterPro" id="IPR035979">
    <property type="entry name" value="RBD_domain_sf"/>
</dbReference>
<evidence type="ECO:0000256" key="1">
    <source>
        <dbReference type="ARBA" id="ARBA00022737"/>
    </source>
</evidence>
<feature type="domain" description="RRM" evidence="5">
    <location>
        <begin position="6"/>
        <end position="80"/>
    </location>
</feature>
<dbReference type="InterPro" id="IPR000504">
    <property type="entry name" value="RRM_dom"/>
</dbReference>
<evidence type="ECO:0000256" key="3">
    <source>
        <dbReference type="PROSITE-ProRule" id="PRU00176"/>
    </source>
</evidence>
<keyword evidence="4" id="KW-1133">Transmembrane helix</keyword>
<accession>A0ABC8JMS6</accession>
<evidence type="ECO:0000259" key="5">
    <source>
        <dbReference type="PROSITE" id="PS50102"/>
    </source>
</evidence>
<gene>
    <name evidence="6" type="ORF">ERUC_LOCUS13048</name>
</gene>
<name>A0ABC8JMS6_ERUVS</name>
<dbReference type="InterPro" id="IPR034796">
    <property type="entry name" value="PTBPH3_RRM2"/>
</dbReference>
<comment type="caution">
    <text evidence="6">The sequence shown here is derived from an EMBL/GenBank/DDBJ whole genome shotgun (WGS) entry which is preliminary data.</text>
</comment>
<dbReference type="Pfam" id="PF00076">
    <property type="entry name" value="RRM_1"/>
    <property type="match status" value="2"/>
</dbReference>
<evidence type="ECO:0000313" key="7">
    <source>
        <dbReference type="Proteomes" id="UP001642260"/>
    </source>
</evidence>
<feature type="domain" description="RRM" evidence="5">
    <location>
        <begin position="292"/>
        <end position="366"/>
    </location>
</feature>
<keyword evidence="2 3" id="KW-0694">RNA-binding</keyword>
<dbReference type="InterPro" id="IPR034797">
    <property type="entry name" value="PTBPH3_RRM3"/>
</dbReference>
<reference evidence="6 7" key="1">
    <citation type="submission" date="2022-03" db="EMBL/GenBank/DDBJ databases">
        <authorList>
            <person name="Macdonald S."/>
            <person name="Ahmed S."/>
            <person name="Newling K."/>
        </authorList>
    </citation>
    <scope>NUCLEOTIDE SEQUENCE [LARGE SCALE GENOMIC DNA]</scope>
</reference>
<proteinExistence type="predicted"/>
<dbReference type="Gene3D" id="3.30.70.330">
    <property type="match status" value="4"/>
</dbReference>
<dbReference type="InterPro" id="IPR034795">
    <property type="entry name" value="PTBPH3_RRM1"/>
</dbReference>
<evidence type="ECO:0000313" key="6">
    <source>
        <dbReference type="EMBL" id="CAH8334182.1"/>
    </source>
</evidence>